<dbReference type="SUPFAM" id="SSF110997">
    <property type="entry name" value="Sporulation related repeat"/>
    <property type="match status" value="1"/>
</dbReference>
<dbReference type="GO" id="GO:0042834">
    <property type="term" value="F:peptidoglycan binding"/>
    <property type="evidence" value="ECO:0007669"/>
    <property type="project" value="InterPro"/>
</dbReference>
<proteinExistence type="predicted"/>
<evidence type="ECO:0000313" key="6">
    <source>
        <dbReference type="EMBL" id="GGE06349.1"/>
    </source>
</evidence>
<evidence type="ECO:0000256" key="2">
    <source>
        <dbReference type="ARBA" id="ARBA00023136"/>
    </source>
</evidence>
<dbReference type="GO" id="GO:0009279">
    <property type="term" value="C:cell outer membrane"/>
    <property type="evidence" value="ECO:0007669"/>
    <property type="project" value="UniProtKB-SubCell"/>
</dbReference>
<dbReference type="Gene3D" id="2.60.40.10">
    <property type="entry name" value="Immunoglobulins"/>
    <property type="match status" value="1"/>
</dbReference>
<dbReference type="SUPFAM" id="SSF103088">
    <property type="entry name" value="OmpA-like"/>
    <property type="match status" value="1"/>
</dbReference>
<dbReference type="Gene3D" id="1.25.40.10">
    <property type="entry name" value="Tetratricopeptide repeat domain"/>
    <property type="match status" value="1"/>
</dbReference>
<dbReference type="EMBL" id="BMGL01000002">
    <property type="protein sequence ID" value="GGE06349.1"/>
    <property type="molecule type" value="Genomic_DNA"/>
</dbReference>
<evidence type="ECO:0000256" key="3">
    <source>
        <dbReference type="ARBA" id="ARBA00023237"/>
    </source>
</evidence>
<dbReference type="InterPro" id="IPR011990">
    <property type="entry name" value="TPR-like_helical_dom_sf"/>
</dbReference>
<dbReference type="CDD" id="cd07185">
    <property type="entry name" value="OmpA_C-like"/>
    <property type="match status" value="1"/>
</dbReference>
<dbReference type="SUPFAM" id="SSF49464">
    <property type="entry name" value="Carboxypeptidase regulatory domain-like"/>
    <property type="match status" value="1"/>
</dbReference>
<comment type="caution">
    <text evidence="6">The sequence shown here is derived from an EMBL/GenBank/DDBJ whole genome shotgun (WGS) entry which is preliminary data.</text>
</comment>
<accession>A0A916ZPH6</accession>
<keyword evidence="3" id="KW-0998">Cell outer membrane</keyword>
<dbReference type="InterPro" id="IPR011042">
    <property type="entry name" value="6-blade_b-propeller_TolB-like"/>
</dbReference>
<gene>
    <name evidence="6" type="ORF">GCM10010831_04860</name>
</gene>
<evidence type="ECO:0000256" key="1">
    <source>
        <dbReference type="ARBA" id="ARBA00004442"/>
    </source>
</evidence>
<reference evidence="6 7" key="1">
    <citation type="journal article" date="2014" name="Int. J. Syst. Evol. Microbiol.">
        <title>Complete genome sequence of Corynebacterium casei LMG S-19264T (=DSM 44701T), isolated from a smear-ripened cheese.</title>
        <authorList>
            <consortium name="US DOE Joint Genome Institute (JGI-PGF)"/>
            <person name="Walter F."/>
            <person name="Albersmeier A."/>
            <person name="Kalinowski J."/>
            <person name="Ruckert C."/>
        </authorList>
    </citation>
    <scope>NUCLEOTIDE SEQUENCE [LARGE SCALE GENOMIC DNA]</scope>
    <source>
        <strain evidence="6 7">CGMCC 1.12925</strain>
    </source>
</reference>
<dbReference type="InterPro" id="IPR006665">
    <property type="entry name" value="OmpA-like"/>
</dbReference>
<feature type="domain" description="OmpA-like" evidence="5">
    <location>
        <begin position="526"/>
        <end position="648"/>
    </location>
</feature>
<keyword evidence="2 4" id="KW-0472">Membrane</keyword>
<dbReference type="InterPro" id="IPR050330">
    <property type="entry name" value="Bact_OuterMem_StrucFunc"/>
</dbReference>
<dbReference type="SUPFAM" id="SSF82171">
    <property type="entry name" value="DPP6 N-terminal domain-like"/>
    <property type="match status" value="1"/>
</dbReference>
<dbReference type="PROSITE" id="PS51123">
    <property type="entry name" value="OMPA_2"/>
    <property type="match status" value="1"/>
</dbReference>
<protein>
    <submittedName>
        <fullName evidence="6">Cell envelope biogenesis protein OmpA</fullName>
    </submittedName>
</protein>
<dbReference type="Gene3D" id="3.30.1330.60">
    <property type="entry name" value="OmpA-like domain"/>
    <property type="match status" value="1"/>
</dbReference>
<dbReference type="Gene3D" id="2.120.10.30">
    <property type="entry name" value="TolB, C-terminal domain"/>
    <property type="match status" value="1"/>
</dbReference>
<dbReference type="Pfam" id="PF00691">
    <property type="entry name" value="OmpA"/>
    <property type="match status" value="1"/>
</dbReference>
<evidence type="ECO:0000313" key="7">
    <source>
        <dbReference type="Proteomes" id="UP000599688"/>
    </source>
</evidence>
<dbReference type="SUPFAM" id="SSF48452">
    <property type="entry name" value="TPR-like"/>
    <property type="match status" value="1"/>
</dbReference>
<dbReference type="Pfam" id="PF07676">
    <property type="entry name" value="PD40"/>
    <property type="match status" value="3"/>
</dbReference>
<dbReference type="InterPro" id="IPR011659">
    <property type="entry name" value="WD40"/>
</dbReference>
<dbReference type="AlphaFoldDB" id="A0A916ZPH6"/>
<dbReference type="PRINTS" id="PR01021">
    <property type="entry name" value="OMPADOMAIN"/>
</dbReference>
<dbReference type="InterPro" id="IPR036737">
    <property type="entry name" value="OmpA-like_sf"/>
</dbReference>
<dbReference type="InterPro" id="IPR013783">
    <property type="entry name" value="Ig-like_fold"/>
</dbReference>
<dbReference type="InterPro" id="IPR006664">
    <property type="entry name" value="OMP_bac"/>
</dbReference>
<name>A0A916ZPH6_9FLAO</name>
<organism evidence="6 7">
    <name type="scientific">Psychroflexus salis</name>
    <dbReference type="NCBI Taxonomy" id="1526574"/>
    <lineage>
        <taxon>Bacteria</taxon>
        <taxon>Pseudomonadati</taxon>
        <taxon>Bacteroidota</taxon>
        <taxon>Flavobacteriia</taxon>
        <taxon>Flavobacteriales</taxon>
        <taxon>Flavobacteriaceae</taxon>
        <taxon>Psychroflexus</taxon>
    </lineage>
</organism>
<dbReference type="PANTHER" id="PTHR30329:SF21">
    <property type="entry name" value="LIPOPROTEIN YIAD-RELATED"/>
    <property type="match status" value="1"/>
</dbReference>
<dbReference type="InterPro" id="IPR008969">
    <property type="entry name" value="CarboxyPept-like_regulatory"/>
</dbReference>
<evidence type="ECO:0000259" key="5">
    <source>
        <dbReference type="PROSITE" id="PS51123"/>
    </source>
</evidence>
<comment type="subcellular location">
    <subcellularLocation>
        <location evidence="1">Cell outer membrane</location>
    </subcellularLocation>
</comment>
<keyword evidence="7" id="KW-1185">Reference proteome</keyword>
<dbReference type="PANTHER" id="PTHR30329">
    <property type="entry name" value="STATOR ELEMENT OF FLAGELLAR MOTOR COMPLEX"/>
    <property type="match status" value="1"/>
</dbReference>
<dbReference type="Proteomes" id="UP000599688">
    <property type="component" value="Unassembled WGS sequence"/>
</dbReference>
<evidence type="ECO:0000256" key="4">
    <source>
        <dbReference type="PROSITE-ProRule" id="PRU00473"/>
    </source>
</evidence>
<sequence length="762" mass="86786">MGIFQNHATAQVDLLEEADKKFERFAFIDAQNIYLEVAKAGYKSENLFKKLGDSYYFNGDLTNAEKWYTELFQLDANLTEEYYYRYAQALRSVQKYTEADQLMIQYDEMTESDDSRVTRIKKEKNYLELIELQSGKFEIDTLNINSDLSEFAPTLLDSTLVFASNREKSSAVKRVHEWNNQPYLDLYQVELDDDYKPKGNPKIFSEELTTKFHEASATFSKNGRTVYFTRNNFSNNKYGESEDGINYLKIYKSKFDPFEKLWSKPIELPFNSNEFTCAHPSLSPDEKQLYFASDMPGSIGMSDIYVVDILGEDTYSEPRNLGNEINTEGKETFPFVSNDGLLFFSSNGHVGLGGLDVFVSVIYSEKEYGEVFNLGKPINTSLDDFSFIINSEKQTGFFASNRSKNNTIGADNIYRFKQNEDLITECKQYLSGIISKVDEQTKIPDVKVDLYDEELNFIESTQTNIDGKYTFSVECDKRYVVRVSKEGYLTFEDLIRAGGTYEDSFQQNLQLQEGDDLGVTQAGKGDDLSDLLQLDPIYFDLDKANIRTDAEVELQKVIAVLKAYPKMKIDVRSHTDSRAGDAYNKILSDKRAKSTVAYIVNKGIAANRISGKGYGETQLVNNCSNGIDCTEEEHALNRRSEFIILNENETPVEVRKSIADKTKLVANAKKTEKQVTTTKDLYDFNAATPKEIYTVQIGAFGVMSDVNFDAPNVFSHAFNDGYKRYFSGVFNTRAEADQHKIQLRKNGIEGAFVVILKGEERF</sequence>
<dbReference type="InterPro" id="IPR036680">
    <property type="entry name" value="SPOR-like_sf"/>
</dbReference>